<protein>
    <submittedName>
        <fullName evidence="1">Uncharacterized protein</fullName>
    </submittedName>
</protein>
<dbReference type="AlphaFoldDB" id="A0A0L8IFN5"/>
<dbReference type="EMBL" id="KQ415889">
    <property type="protein sequence ID" value="KOF99825.1"/>
    <property type="molecule type" value="Genomic_DNA"/>
</dbReference>
<proteinExistence type="predicted"/>
<sequence>MYTLHIVSTFAYTFAHANTFSITFVATFFHTDPLSLGLAELFMLNRTFFLLTSCRMQKFCFQYCIRHSIALQIY</sequence>
<gene>
    <name evidence="1" type="ORF">OCBIM_22011665mg</name>
</gene>
<name>A0A0L8IFN5_OCTBM</name>
<organism evidence="1">
    <name type="scientific">Octopus bimaculoides</name>
    <name type="common">California two-spotted octopus</name>
    <dbReference type="NCBI Taxonomy" id="37653"/>
    <lineage>
        <taxon>Eukaryota</taxon>
        <taxon>Metazoa</taxon>
        <taxon>Spiralia</taxon>
        <taxon>Lophotrochozoa</taxon>
        <taxon>Mollusca</taxon>
        <taxon>Cephalopoda</taxon>
        <taxon>Coleoidea</taxon>
        <taxon>Octopodiformes</taxon>
        <taxon>Octopoda</taxon>
        <taxon>Incirrata</taxon>
        <taxon>Octopodidae</taxon>
        <taxon>Octopus</taxon>
    </lineage>
</organism>
<reference evidence="1" key="1">
    <citation type="submission" date="2015-07" db="EMBL/GenBank/DDBJ databases">
        <title>MeaNS - Measles Nucleotide Surveillance Program.</title>
        <authorList>
            <person name="Tran T."/>
            <person name="Druce J."/>
        </authorList>
    </citation>
    <scope>NUCLEOTIDE SEQUENCE</scope>
    <source>
        <strain evidence="1">UCB-OBI-ISO-001</strain>
        <tissue evidence="1">Gonad</tissue>
    </source>
</reference>
<evidence type="ECO:0000313" key="1">
    <source>
        <dbReference type="EMBL" id="KOF99825.1"/>
    </source>
</evidence>
<accession>A0A0L8IFN5</accession>